<evidence type="ECO:0000256" key="1">
    <source>
        <dbReference type="ARBA" id="ARBA00022617"/>
    </source>
</evidence>
<protein>
    <recommendedName>
        <fullName evidence="6">Cytochrome b5 heme-binding domain-containing protein</fullName>
    </recommendedName>
</protein>
<keyword evidence="2 5" id="KW-0479">Metal-binding</keyword>
<feature type="domain" description="Cytochrome b5 heme-binding" evidence="6">
    <location>
        <begin position="4"/>
        <end position="80"/>
    </location>
</feature>
<dbReference type="PANTHER" id="PTHR19359:SF112">
    <property type="entry name" value="CYTOCHROME B5 HEME-BINDING DOMAIN-CONTAINING PROTEIN"/>
    <property type="match status" value="1"/>
</dbReference>
<keyword evidence="8" id="KW-1185">Reference proteome</keyword>
<dbReference type="EMBL" id="QEAQ01000136">
    <property type="protein sequence ID" value="TPX54829.1"/>
    <property type="molecule type" value="Genomic_DNA"/>
</dbReference>
<comment type="similarity">
    <text evidence="4 5">Belongs to the cytochrome b5 family.</text>
</comment>
<dbReference type="InterPro" id="IPR018506">
    <property type="entry name" value="Cyt_B5_heme-BS"/>
</dbReference>
<evidence type="ECO:0000313" key="7">
    <source>
        <dbReference type="EMBL" id="TPX54829.1"/>
    </source>
</evidence>
<dbReference type="InterPro" id="IPR001199">
    <property type="entry name" value="Cyt_B5-like_heme/steroid-bd"/>
</dbReference>
<gene>
    <name evidence="7" type="ORF">PhCBS80983_g05719</name>
</gene>
<evidence type="ECO:0000256" key="5">
    <source>
        <dbReference type="RuleBase" id="RU362121"/>
    </source>
</evidence>
<dbReference type="AlphaFoldDB" id="A0A507DSV0"/>
<dbReference type="SMART" id="SM01117">
    <property type="entry name" value="Cyt-b5"/>
    <property type="match status" value="1"/>
</dbReference>
<keyword evidence="1 5" id="KW-0349">Heme</keyword>
<evidence type="ECO:0000256" key="2">
    <source>
        <dbReference type="ARBA" id="ARBA00022723"/>
    </source>
</evidence>
<dbReference type="Pfam" id="PF00173">
    <property type="entry name" value="Cyt-b5"/>
    <property type="match status" value="1"/>
</dbReference>
<dbReference type="STRING" id="109895.A0A507DSV0"/>
<reference evidence="7 8" key="1">
    <citation type="journal article" date="2019" name="Sci. Rep.">
        <title>Comparative genomics of chytrid fungi reveal insights into the obligate biotrophic and pathogenic lifestyle of Synchytrium endobioticum.</title>
        <authorList>
            <person name="van de Vossenberg B.T.L.H."/>
            <person name="Warris S."/>
            <person name="Nguyen H.D.T."/>
            <person name="van Gent-Pelzer M.P.E."/>
            <person name="Joly D.L."/>
            <person name="van de Geest H.C."/>
            <person name="Bonants P.J.M."/>
            <person name="Smith D.S."/>
            <person name="Levesque C.A."/>
            <person name="van der Lee T.A.J."/>
        </authorList>
    </citation>
    <scope>NUCLEOTIDE SEQUENCE [LARGE SCALE GENOMIC DNA]</scope>
    <source>
        <strain evidence="7 8">CBS 809.83</strain>
    </source>
</reference>
<evidence type="ECO:0000256" key="3">
    <source>
        <dbReference type="ARBA" id="ARBA00023004"/>
    </source>
</evidence>
<keyword evidence="3 5" id="KW-0408">Iron</keyword>
<evidence type="ECO:0000259" key="6">
    <source>
        <dbReference type="PROSITE" id="PS50255"/>
    </source>
</evidence>
<dbReference type="Gene3D" id="3.10.120.10">
    <property type="entry name" value="Cytochrome b5-like heme/steroid binding domain"/>
    <property type="match status" value="1"/>
</dbReference>
<sequence length="85" mass="9157">MPESKQITAEQVATHKTADDAWVIVHGKVYNVTGFLDDHPGGKKILLKNCGKDATKQFDQFHSDAVLAKVGAKFYVGDVAGSAKL</sequence>
<dbReference type="InterPro" id="IPR036400">
    <property type="entry name" value="Cyt_B5-like_heme/steroid_sf"/>
</dbReference>
<dbReference type="SUPFAM" id="SSF55856">
    <property type="entry name" value="Cytochrome b5-like heme/steroid binding domain"/>
    <property type="match status" value="1"/>
</dbReference>
<dbReference type="Proteomes" id="UP000318582">
    <property type="component" value="Unassembled WGS sequence"/>
</dbReference>
<proteinExistence type="inferred from homology"/>
<accession>A0A507DSV0</accession>
<comment type="caution">
    <text evidence="7">The sequence shown here is derived from an EMBL/GenBank/DDBJ whole genome shotgun (WGS) entry which is preliminary data.</text>
</comment>
<organism evidence="7 8">
    <name type="scientific">Powellomyces hirtus</name>
    <dbReference type="NCBI Taxonomy" id="109895"/>
    <lineage>
        <taxon>Eukaryota</taxon>
        <taxon>Fungi</taxon>
        <taxon>Fungi incertae sedis</taxon>
        <taxon>Chytridiomycota</taxon>
        <taxon>Chytridiomycota incertae sedis</taxon>
        <taxon>Chytridiomycetes</taxon>
        <taxon>Spizellomycetales</taxon>
        <taxon>Powellomycetaceae</taxon>
        <taxon>Powellomyces</taxon>
    </lineage>
</organism>
<dbReference type="GO" id="GO:0020037">
    <property type="term" value="F:heme binding"/>
    <property type="evidence" value="ECO:0007669"/>
    <property type="project" value="UniProtKB-UniRule"/>
</dbReference>
<dbReference type="PROSITE" id="PS50255">
    <property type="entry name" value="CYTOCHROME_B5_2"/>
    <property type="match status" value="1"/>
</dbReference>
<dbReference type="PRINTS" id="PR00363">
    <property type="entry name" value="CYTOCHROMEB5"/>
</dbReference>
<dbReference type="GO" id="GO:0046872">
    <property type="term" value="F:metal ion binding"/>
    <property type="evidence" value="ECO:0007669"/>
    <property type="project" value="UniProtKB-UniRule"/>
</dbReference>
<dbReference type="InterPro" id="IPR050668">
    <property type="entry name" value="Cytochrome_b5"/>
</dbReference>
<evidence type="ECO:0000313" key="8">
    <source>
        <dbReference type="Proteomes" id="UP000318582"/>
    </source>
</evidence>
<dbReference type="GO" id="GO:0005789">
    <property type="term" value="C:endoplasmic reticulum membrane"/>
    <property type="evidence" value="ECO:0007669"/>
    <property type="project" value="TreeGrafter"/>
</dbReference>
<evidence type="ECO:0000256" key="4">
    <source>
        <dbReference type="ARBA" id="ARBA00038168"/>
    </source>
</evidence>
<dbReference type="PROSITE" id="PS00191">
    <property type="entry name" value="CYTOCHROME_B5_1"/>
    <property type="match status" value="1"/>
</dbReference>
<name>A0A507DSV0_9FUNG</name>
<dbReference type="FunFam" id="3.10.120.10:FF:000007">
    <property type="entry name" value="Sulfite oxidase, mitochondrial"/>
    <property type="match status" value="1"/>
</dbReference>
<dbReference type="PANTHER" id="PTHR19359">
    <property type="entry name" value="CYTOCHROME B5"/>
    <property type="match status" value="1"/>
</dbReference>